<dbReference type="PIRSF" id="PIRSF000103">
    <property type="entry name" value="HIBADH"/>
    <property type="match status" value="1"/>
</dbReference>
<dbReference type="Pfam" id="PF03446">
    <property type="entry name" value="NAD_binding_2"/>
    <property type="match status" value="1"/>
</dbReference>
<protein>
    <submittedName>
        <fullName evidence="6">6-phosphogluconate dehydrogenase</fullName>
    </submittedName>
</protein>
<feature type="domain" description="6-phosphogluconate dehydrogenase NADP-binding" evidence="4">
    <location>
        <begin position="3"/>
        <end position="147"/>
    </location>
</feature>
<gene>
    <name evidence="6" type="ORF">CKA38_07215</name>
</gene>
<dbReference type="EMBL" id="CP023004">
    <property type="protein sequence ID" value="AWI09056.1"/>
    <property type="molecule type" value="Genomic_DNA"/>
</dbReference>
<dbReference type="Proteomes" id="UP000244896">
    <property type="component" value="Chromosome"/>
</dbReference>
<dbReference type="Gene3D" id="1.10.1040.10">
    <property type="entry name" value="N-(1-d-carboxylethyl)-l-norvaline Dehydrogenase, domain 2"/>
    <property type="match status" value="1"/>
</dbReference>
<keyword evidence="1" id="KW-0560">Oxidoreductase</keyword>
<dbReference type="InterPro" id="IPR006115">
    <property type="entry name" value="6PGDH_NADP-bd"/>
</dbReference>
<dbReference type="InterPro" id="IPR029154">
    <property type="entry name" value="HIBADH-like_NADP-bd"/>
</dbReference>
<sequence length="275" mass="29767">MKTIGVIGLGIIGSVWARHYNDAGVLAGAWNRTAHPDFPKWKPSALDVAKEAAVVQIVVADPPAVKGVLEQILPALGAGKIVIQSSTIDPASSDEFKKLVEARGARYLEAPFTGSKPAAEQKKSVYYLGGDDALIAEVEPLLALVSEFRYTIGTNAQATTLKLAMNLNIAGQMQALAETLTMVRKAGVLDDLFFKVIRQNVSYSGVTALKEPKLRSGDFAPQFSVKHMLKDMRLASRTEGCDDFPILDTVRECLYHADQAGYSDEDFSALVKLLK</sequence>
<evidence type="ECO:0000259" key="4">
    <source>
        <dbReference type="Pfam" id="PF03446"/>
    </source>
</evidence>
<dbReference type="GO" id="GO:0050661">
    <property type="term" value="F:NADP binding"/>
    <property type="evidence" value="ECO:0007669"/>
    <property type="project" value="InterPro"/>
</dbReference>
<feature type="domain" description="3-hydroxyisobutyrate dehydrogenase-like NAD-binding" evidence="5">
    <location>
        <begin position="157"/>
        <end position="274"/>
    </location>
</feature>
<reference evidence="6 7" key="1">
    <citation type="journal article" date="2018" name="Syst. Appl. Microbiol.">
        <title>Ereboglobus luteus gen. nov. sp. nov. from cockroach guts, and new insights into the oxygen relationship of the genera Opitutus and Didymococcus (Verrucomicrobia: Opitutaceae).</title>
        <authorList>
            <person name="Tegtmeier D."/>
            <person name="Belitz A."/>
            <person name="Radek R."/>
            <person name="Heimerl T."/>
            <person name="Brune A."/>
        </authorList>
    </citation>
    <scope>NUCLEOTIDE SEQUENCE [LARGE SCALE GENOMIC DNA]</scope>
    <source>
        <strain evidence="6 7">Ho45</strain>
    </source>
</reference>
<accession>A0A2U8E2Q1</accession>
<dbReference type="OrthoDB" id="9786703at2"/>
<organism evidence="6 7">
    <name type="scientific">Ereboglobus luteus</name>
    <dbReference type="NCBI Taxonomy" id="1796921"/>
    <lineage>
        <taxon>Bacteria</taxon>
        <taxon>Pseudomonadati</taxon>
        <taxon>Verrucomicrobiota</taxon>
        <taxon>Opitutia</taxon>
        <taxon>Opitutales</taxon>
        <taxon>Opitutaceae</taxon>
        <taxon>Ereboglobus</taxon>
    </lineage>
</organism>
<proteinExistence type="predicted"/>
<dbReference type="SUPFAM" id="SSF48179">
    <property type="entry name" value="6-phosphogluconate dehydrogenase C-terminal domain-like"/>
    <property type="match status" value="1"/>
</dbReference>
<keyword evidence="7" id="KW-1185">Reference proteome</keyword>
<dbReference type="Gene3D" id="3.40.50.720">
    <property type="entry name" value="NAD(P)-binding Rossmann-like Domain"/>
    <property type="match status" value="1"/>
</dbReference>
<dbReference type="PANTHER" id="PTHR43580:SF2">
    <property type="entry name" value="CYTOKINE-LIKE NUCLEAR FACTOR N-PAC"/>
    <property type="match status" value="1"/>
</dbReference>
<dbReference type="GO" id="GO:0051287">
    <property type="term" value="F:NAD binding"/>
    <property type="evidence" value="ECO:0007669"/>
    <property type="project" value="InterPro"/>
</dbReference>
<feature type="active site" evidence="3">
    <location>
        <position position="162"/>
    </location>
</feature>
<dbReference type="SUPFAM" id="SSF51735">
    <property type="entry name" value="NAD(P)-binding Rossmann-fold domains"/>
    <property type="match status" value="1"/>
</dbReference>
<dbReference type="InterPro" id="IPR013328">
    <property type="entry name" value="6PGD_dom2"/>
</dbReference>
<evidence type="ECO:0000259" key="5">
    <source>
        <dbReference type="Pfam" id="PF14833"/>
    </source>
</evidence>
<dbReference type="RefSeq" id="WP_108826478.1">
    <property type="nucleotide sequence ID" value="NZ_CP023004.1"/>
</dbReference>
<evidence type="ECO:0000256" key="3">
    <source>
        <dbReference type="PIRSR" id="PIRSR000103-1"/>
    </source>
</evidence>
<evidence type="ECO:0000313" key="7">
    <source>
        <dbReference type="Proteomes" id="UP000244896"/>
    </source>
</evidence>
<dbReference type="AlphaFoldDB" id="A0A2U8E2Q1"/>
<dbReference type="InterPro" id="IPR051265">
    <property type="entry name" value="HIBADH-related_NP60_sf"/>
</dbReference>
<dbReference type="InterPro" id="IPR015815">
    <property type="entry name" value="HIBADH-related"/>
</dbReference>
<dbReference type="KEGG" id="elut:CKA38_07215"/>
<evidence type="ECO:0000256" key="2">
    <source>
        <dbReference type="ARBA" id="ARBA00023027"/>
    </source>
</evidence>
<evidence type="ECO:0000313" key="6">
    <source>
        <dbReference type="EMBL" id="AWI09056.1"/>
    </source>
</evidence>
<evidence type="ECO:0000256" key="1">
    <source>
        <dbReference type="ARBA" id="ARBA00023002"/>
    </source>
</evidence>
<dbReference type="Pfam" id="PF14833">
    <property type="entry name" value="NAD_binding_11"/>
    <property type="match status" value="1"/>
</dbReference>
<keyword evidence="2" id="KW-0520">NAD</keyword>
<dbReference type="InterPro" id="IPR008927">
    <property type="entry name" value="6-PGluconate_DH-like_C_sf"/>
</dbReference>
<dbReference type="PANTHER" id="PTHR43580">
    <property type="entry name" value="OXIDOREDUCTASE GLYR1-RELATED"/>
    <property type="match status" value="1"/>
</dbReference>
<name>A0A2U8E2Q1_9BACT</name>
<dbReference type="InterPro" id="IPR036291">
    <property type="entry name" value="NAD(P)-bd_dom_sf"/>
</dbReference>
<dbReference type="GO" id="GO:0016491">
    <property type="term" value="F:oxidoreductase activity"/>
    <property type="evidence" value="ECO:0007669"/>
    <property type="project" value="UniProtKB-KW"/>
</dbReference>